<dbReference type="GO" id="GO:0062129">
    <property type="term" value="C:chitin-based extracellular matrix"/>
    <property type="evidence" value="ECO:0007669"/>
    <property type="project" value="TreeGrafter"/>
</dbReference>
<dbReference type="PANTHER" id="PTHR10380">
    <property type="entry name" value="CUTICLE PROTEIN"/>
    <property type="match status" value="1"/>
</dbReference>
<feature type="signal peptide" evidence="1">
    <location>
        <begin position="1"/>
        <end position="15"/>
    </location>
</feature>
<evidence type="ECO:0008006" key="4">
    <source>
        <dbReference type="Google" id="ProtNLM"/>
    </source>
</evidence>
<keyword evidence="1" id="KW-0732">Signal</keyword>
<name>A0A6H5GFJ7_9HEMI</name>
<reference evidence="2 3" key="1">
    <citation type="submission" date="2020-02" db="EMBL/GenBank/DDBJ databases">
        <authorList>
            <person name="Ferguson B K."/>
        </authorList>
    </citation>
    <scope>NUCLEOTIDE SEQUENCE [LARGE SCALE GENOMIC DNA]</scope>
</reference>
<dbReference type="EMBL" id="CADCXU010009971">
    <property type="protein sequence ID" value="CAB0000819.1"/>
    <property type="molecule type" value="Genomic_DNA"/>
</dbReference>
<sequence length="71" mass="7828">SCVLLILCHSSRTTAQRDGVGEDPRGIQIIKQINRVNEDGTYTYGYEAADGSFKIETRDVLGNVKGMFGYV</sequence>
<evidence type="ECO:0000313" key="2">
    <source>
        <dbReference type="EMBL" id="CAB0000819.1"/>
    </source>
</evidence>
<dbReference type="InterPro" id="IPR000618">
    <property type="entry name" value="Insect_cuticle"/>
</dbReference>
<dbReference type="InterPro" id="IPR050468">
    <property type="entry name" value="Cuticle_Struct_Prot"/>
</dbReference>
<dbReference type="GO" id="GO:0008010">
    <property type="term" value="F:structural constituent of chitin-based larval cuticle"/>
    <property type="evidence" value="ECO:0007669"/>
    <property type="project" value="TreeGrafter"/>
</dbReference>
<evidence type="ECO:0000256" key="1">
    <source>
        <dbReference type="SAM" id="SignalP"/>
    </source>
</evidence>
<feature type="non-terminal residue" evidence="2">
    <location>
        <position position="1"/>
    </location>
</feature>
<dbReference type="Proteomes" id="UP000479000">
    <property type="component" value="Unassembled WGS sequence"/>
</dbReference>
<dbReference type="PANTHER" id="PTHR10380:SF209">
    <property type="match status" value="1"/>
</dbReference>
<proteinExistence type="predicted"/>
<protein>
    <recommendedName>
        <fullName evidence="4">Cadherin domain-containing protein</fullName>
    </recommendedName>
</protein>
<accession>A0A6H5GFJ7</accession>
<evidence type="ECO:0000313" key="3">
    <source>
        <dbReference type="Proteomes" id="UP000479000"/>
    </source>
</evidence>
<dbReference type="Pfam" id="PF00379">
    <property type="entry name" value="Chitin_bind_4"/>
    <property type="match status" value="1"/>
</dbReference>
<organism evidence="2 3">
    <name type="scientific">Nesidiocoris tenuis</name>
    <dbReference type="NCBI Taxonomy" id="355587"/>
    <lineage>
        <taxon>Eukaryota</taxon>
        <taxon>Metazoa</taxon>
        <taxon>Ecdysozoa</taxon>
        <taxon>Arthropoda</taxon>
        <taxon>Hexapoda</taxon>
        <taxon>Insecta</taxon>
        <taxon>Pterygota</taxon>
        <taxon>Neoptera</taxon>
        <taxon>Paraneoptera</taxon>
        <taxon>Hemiptera</taxon>
        <taxon>Heteroptera</taxon>
        <taxon>Panheteroptera</taxon>
        <taxon>Cimicomorpha</taxon>
        <taxon>Miridae</taxon>
        <taxon>Dicyphina</taxon>
        <taxon>Nesidiocoris</taxon>
    </lineage>
</organism>
<dbReference type="OrthoDB" id="6371055at2759"/>
<gene>
    <name evidence="2" type="ORF">NTEN_LOCUS6606</name>
</gene>
<feature type="chain" id="PRO_5026149837" description="Cadherin domain-containing protein" evidence="1">
    <location>
        <begin position="16"/>
        <end position="71"/>
    </location>
</feature>
<feature type="non-terminal residue" evidence="2">
    <location>
        <position position="71"/>
    </location>
</feature>
<dbReference type="AlphaFoldDB" id="A0A6H5GFJ7"/>
<keyword evidence="3" id="KW-1185">Reference proteome</keyword>